<dbReference type="SUPFAM" id="SSF55785">
    <property type="entry name" value="PYP-like sensor domain (PAS domain)"/>
    <property type="match status" value="3"/>
</dbReference>
<reference evidence="10" key="2">
    <citation type="submission" date="2021-08" db="EMBL/GenBank/DDBJ databases">
        <authorList>
            <person name="Tani A."/>
            <person name="Ola A."/>
            <person name="Ogura Y."/>
            <person name="Katsura K."/>
            <person name="Hayashi T."/>
        </authorList>
    </citation>
    <scope>NUCLEOTIDE SEQUENCE</scope>
    <source>
        <strain evidence="10">DSM 14458</strain>
    </source>
</reference>
<comment type="caution">
    <text evidence="10">The sequence shown here is derived from an EMBL/GenBank/DDBJ whole genome shotgun (WGS) entry which is preliminary data.</text>
</comment>
<comment type="catalytic activity">
    <reaction evidence="1">
        <text>ATP + protein L-histidine = ADP + protein N-phospho-L-histidine.</text>
        <dbReference type="EC" id="2.7.13.3"/>
    </reaction>
</comment>
<dbReference type="InterPro" id="IPR003594">
    <property type="entry name" value="HATPase_dom"/>
</dbReference>
<dbReference type="CDD" id="cd18161">
    <property type="entry name" value="REC_hyHK_blue-like"/>
    <property type="match status" value="1"/>
</dbReference>
<evidence type="ECO:0000259" key="8">
    <source>
        <dbReference type="PROSITE" id="PS50112"/>
    </source>
</evidence>
<dbReference type="Pfam" id="PF02518">
    <property type="entry name" value="HATPase_c"/>
    <property type="match status" value="1"/>
</dbReference>
<dbReference type="PANTHER" id="PTHR43065:SF42">
    <property type="entry name" value="TWO-COMPONENT SENSOR PPRA"/>
    <property type="match status" value="1"/>
</dbReference>
<dbReference type="InterPro" id="IPR000014">
    <property type="entry name" value="PAS"/>
</dbReference>
<evidence type="ECO:0000256" key="4">
    <source>
        <dbReference type="PROSITE-ProRule" id="PRU00169"/>
    </source>
</evidence>
<dbReference type="CDD" id="cd16919">
    <property type="entry name" value="HATPase_CckA-like"/>
    <property type="match status" value="1"/>
</dbReference>
<keyword evidence="10" id="KW-0808">Transferase</keyword>
<keyword evidence="10" id="KW-0418">Kinase</keyword>
<feature type="modified residue" description="4-aspartylphosphate" evidence="4">
    <location>
        <position position="747"/>
    </location>
</feature>
<keyword evidence="3 4" id="KW-0597">Phosphoprotein</keyword>
<dbReference type="SUPFAM" id="SSF52172">
    <property type="entry name" value="CheY-like"/>
    <property type="match status" value="1"/>
</dbReference>
<dbReference type="Gene3D" id="3.30.450.20">
    <property type="entry name" value="PAS domain"/>
    <property type="match status" value="3"/>
</dbReference>
<dbReference type="SUPFAM" id="SSF47384">
    <property type="entry name" value="Homodimeric domain of signal transducing histidine kinase"/>
    <property type="match status" value="1"/>
</dbReference>
<evidence type="ECO:0000256" key="1">
    <source>
        <dbReference type="ARBA" id="ARBA00000085"/>
    </source>
</evidence>
<dbReference type="PROSITE" id="PS50113">
    <property type="entry name" value="PAC"/>
    <property type="match status" value="3"/>
</dbReference>
<dbReference type="EC" id="2.7.13.3" evidence="2"/>
<dbReference type="InterPro" id="IPR036097">
    <property type="entry name" value="HisK_dim/P_sf"/>
</dbReference>
<sequence>MLLPGGRKRGDGTLTDRREHNRIDAEIHRTDTSNDPFAAAVRATRMPMIITDPYQPDNPIIFVNAAFSRLTGYSHDEIIGRNCRFLQGPETNRDDVAKIRDAIARRVTIEIDVRNHKKNGELFWNRVLISPVFDIDGNLTYFFASQFDVTIQREHLHTLSTALKDREHMLDALLRSSAEVRYRMSADWARMLQLSDGKFLADTTSETSEWVERYIPAETRQGLQAEIDRALHTQTTFHLEHQVYRADGSIGWMSSRAVPVLNDLGVVVEWYGAGSDITERKQAEAASLNRSISLEHQIADRTAELRLYGDIIQSSAAPICAFDNEYRLIAFNRAHSDEFYRIFGCRVQLGEVFPDLFPPDQAPIMRGFMARALEGEAYTVTEEFGDPNLIKPYWEVSYSPLRDEGGRIIGAFHYAKDISDRLRAEKELAQTQEALRQAQKMEAVGQLTGGLAHDFNNLLAGISGSLELMQTRMQQGRFKDVERYMAAAQGASKRAAALTHRLLAFSRRQTLDPKPTNVNRLVAGMQEMVQRTVGPAISIEVVGATGIWPTLVDPSQLENALLNLCINARDAMADGGRITVETANKWMDERSARQHDMPEGQYLALSVTDTGTGMPPEVIARVFEPFYTTKPIGEGTGLGLSMIYGFAQQSGGQVRIYSEVGQGTTVTIYLPRHHGEVEDEEASKTKAALPRSEQNETVLVVDDEPTVRMLITDILEDLGYTAIEAGDSAAGLKVLQSDVRIDLLVTDVGLPGGMNGRQMADAARIARPHLKVLFITGYAENALLGNGRLDPGMAVLTKPFAMNDMAARIRSIIESGKQQARWS</sequence>
<evidence type="ECO:0000259" key="7">
    <source>
        <dbReference type="PROSITE" id="PS50110"/>
    </source>
</evidence>
<dbReference type="Pfam" id="PF00512">
    <property type="entry name" value="HisKA"/>
    <property type="match status" value="1"/>
</dbReference>
<dbReference type="Gene3D" id="3.30.565.10">
    <property type="entry name" value="Histidine kinase-like ATPase, C-terminal domain"/>
    <property type="match status" value="1"/>
</dbReference>
<evidence type="ECO:0000259" key="9">
    <source>
        <dbReference type="PROSITE" id="PS50113"/>
    </source>
</evidence>
<dbReference type="InterPro" id="IPR005467">
    <property type="entry name" value="His_kinase_dom"/>
</dbReference>
<dbReference type="PRINTS" id="PR00344">
    <property type="entry name" value="BCTRLSENSOR"/>
</dbReference>
<evidence type="ECO:0000256" key="5">
    <source>
        <dbReference type="SAM" id="MobiDB-lite"/>
    </source>
</evidence>
<dbReference type="Pfam" id="PF08448">
    <property type="entry name" value="PAS_4"/>
    <property type="match status" value="2"/>
</dbReference>
<protein>
    <recommendedName>
        <fullName evidence="2">histidine kinase</fullName>
        <ecNumber evidence="2">2.7.13.3</ecNumber>
    </recommendedName>
</protein>
<dbReference type="PROSITE" id="PS50112">
    <property type="entry name" value="PAS"/>
    <property type="match status" value="1"/>
</dbReference>
<evidence type="ECO:0000259" key="6">
    <source>
        <dbReference type="PROSITE" id="PS50109"/>
    </source>
</evidence>
<dbReference type="GO" id="GO:0016301">
    <property type="term" value="F:kinase activity"/>
    <property type="evidence" value="ECO:0007669"/>
    <property type="project" value="UniProtKB-KW"/>
</dbReference>
<feature type="domain" description="PAS" evidence="8">
    <location>
        <begin position="33"/>
        <end position="106"/>
    </location>
</feature>
<dbReference type="CDD" id="cd00130">
    <property type="entry name" value="PAS"/>
    <property type="match status" value="1"/>
</dbReference>
<organism evidence="10 11">
    <name type="scientific">Methylorubrum suomiense</name>
    <dbReference type="NCBI Taxonomy" id="144191"/>
    <lineage>
        <taxon>Bacteria</taxon>
        <taxon>Pseudomonadati</taxon>
        <taxon>Pseudomonadota</taxon>
        <taxon>Alphaproteobacteria</taxon>
        <taxon>Hyphomicrobiales</taxon>
        <taxon>Methylobacteriaceae</taxon>
        <taxon>Methylorubrum</taxon>
    </lineage>
</organism>
<dbReference type="SMART" id="SM00387">
    <property type="entry name" value="HATPase_c"/>
    <property type="match status" value="1"/>
</dbReference>
<feature type="domain" description="PAC" evidence="9">
    <location>
        <begin position="237"/>
        <end position="289"/>
    </location>
</feature>
<feature type="domain" description="Histidine kinase" evidence="6">
    <location>
        <begin position="450"/>
        <end position="674"/>
    </location>
</feature>
<dbReference type="Proteomes" id="UP001055093">
    <property type="component" value="Unassembled WGS sequence"/>
</dbReference>
<reference evidence="10" key="1">
    <citation type="journal article" date="2021" name="Front. Microbiol.">
        <title>Comprehensive Comparative Genomics and Phenotyping of Methylobacterium Species.</title>
        <authorList>
            <person name="Alessa O."/>
            <person name="Ogura Y."/>
            <person name="Fujitani Y."/>
            <person name="Takami H."/>
            <person name="Hayashi T."/>
            <person name="Sahin N."/>
            <person name="Tani A."/>
        </authorList>
    </citation>
    <scope>NUCLEOTIDE SEQUENCE</scope>
    <source>
        <strain evidence="10">DSM 14458</strain>
    </source>
</reference>
<dbReference type="PROSITE" id="PS50109">
    <property type="entry name" value="HIS_KIN"/>
    <property type="match status" value="1"/>
</dbReference>
<dbReference type="SMART" id="SM00086">
    <property type="entry name" value="PAC"/>
    <property type="match status" value="2"/>
</dbReference>
<dbReference type="InterPro" id="IPR011006">
    <property type="entry name" value="CheY-like_superfamily"/>
</dbReference>
<keyword evidence="11" id="KW-1185">Reference proteome</keyword>
<dbReference type="SUPFAM" id="SSF55874">
    <property type="entry name" value="ATPase domain of HSP90 chaperone/DNA topoisomerase II/histidine kinase"/>
    <property type="match status" value="1"/>
</dbReference>
<proteinExistence type="predicted"/>
<feature type="region of interest" description="Disordered" evidence="5">
    <location>
        <begin position="1"/>
        <end position="20"/>
    </location>
</feature>
<feature type="domain" description="Response regulatory" evidence="7">
    <location>
        <begin position="697"/>
        <end position="813"/>
    </location>
</feature>
<dbReference type="InterPro" id="IPR035965">
    <property type="entry name" value="PAS-like_dom_sf"/>
</dbReference>
<evidence type="ECO:0000313" key="11">
    <source>
        <dbReference type="Proteomes" id="UP001055093"/>
    </source>
</evidence>
<evidence type="ECO:0000313" key="10">
    <source>
        <dbReference type="EMBL" id="GJE78587.1"/>
    </source>
</evidence>
<feature type="domain" description="PAC" evidence="9">
    <location>
        <begin position="373"/>
        <end position="430"/>
    </location>
</feature>
<dbReference type="InterPro" id="IPR036890">
    <property type="entry name" value="HATPase_C_sf"/>
</dbReference>
<dbReference type="InterPro" id="IPR013656">
    <property type="entry name" value="PAS_4"/>
</dbReference>
<dbReference type="PROSITE" id="PS50110">
    <property type="entry name" value="RESPONSE_REGULATORY"/>
    <property type="match status" value="1"/>
</dbReference>
<gene>
    <name evidence="10" type="primary">rcsC_37</name>
    <name evidence="10" type="ORF">BGCPKDLD_5204</name>
</gene>
<evidence type="ECO:0000256" key="3">
    <source>
        <dbReference type="ARBA" id="ARBA00022553"/>
    </source>
</evidence>
<feature type="compositionally biased region" description="Basic and acidic residues" evidence="5">
    <location>
        <begin position="8"/>
        <end position="20"/>
    </location>
</feature>
<feature type="domain" description="PAC" evidence="9">
    <location>
        <begin position="107"/>
        <end position="161"/>
    </location>
</feature>
<accession>A0ABQ4V6Q1</accession>
<dbReference type="InterPro" id="IPR001610">
    <property type="entry name" value="PAC"/>
</dbReference>
<name>A0ABQ4V6Q1_9HYPH</name>
<dbReference type="Gene3D" id="1.10.287.130">
    <property type="match status" value="1"/>
</dbReference>
<dbReference type="InterPro" id="IPR001789">
    <property type="entry name" value="Sig_transdc_resp-reg_receiver"/>
</dbReference>
<dbReference type="SMART" id="SM00091">
    <property type="entry name" value="PAS"/>
    <property type="match status" value="2"/>
</dbReference>
<dbReference type="InterPro" id="IPR000700">
    <property type="entry name" value="PAS-assoc_C"/>
</dbReference>
<dbReference type="RefSeq" id="WP_238308919.1">
    <property type="nucleotide sequence ID" value="NZ_BPRE01000028.1"/>
</dbReference>
<dbReference type="SMART" id="SM00448">
    <property type="entry name" value="REC"/>
    <property type="match status" value="1"/>
</dbReference>
<dbReference type="CDD" id="cd00082">
    <property type="entry name" value="HisKA"/>
    <property type="match status" value="1"/>
</dbReference>
<dbReference type="InterPro" id="IPR003661">
    <property type="entry name" value="HisK_dim/P_dom"/>
</dbReference>
<dbReference type="PANTHER" id="PTHR43065">
    <property type="entry name" value="SENSOR HISTIDINE KINASE"/>
    <property type="match status" value="1"/>
</dbReference>
<dbReference type="InterPro" id="IPR004358">
    <property type="entry name" value="Sig_transdc_His_kin-like_C"/>
</dbReference>
<dbReference type="EMBL" id="BPRE01000028">
    <property type="protein sequence ID" value="GJE78587.1"/>
    <property type="molecule type" value="Genomic_DNA"/>
</dbReference>
<dbReference type="Pfam" id="PF00072">
    <property type="entry name" value="Response_reg"/>
    <property type="match status" value="1"/>
</dbReference>
<evidence type="ECO:0000256" key="2">
    <source>
        <dbReference type="ARBA" id="ARBA00012438"/>
    </source>
</evidence>
<dbReference type="SMART" id="SM00388">
    <property type="entry name" value="HisKA"/>
    <property type="match status" value="1"/>
</dbReference>
<dbReference type="Gene3D" id="3.40.50.2300">
    <property type="match status" value="1"/>
</dbReference>
<dbReference type="NCBIfam" id="TIGR00229">
    <property type="entry name" value="sensory_box"/>
    <property type="match status" value="3"/>
</dbReference>
<dbReference type="Pfam" id="PF13426">
    <property type="entry name" value="PAS_9"/>
    <property type="match status" value="1"/>
</dbReference>